<evidence type="ECO:0000313" key="3">
    <source>
        <dbReference type="Proteomes" id="UP001355207"/>
    </source>
</evidence>
<name>A0AAX4JMR7_9TREE</name>
<evidence type="ECO:0008006" key="4">
    <source>
        <dbReference type="Google" id="ProtNLM"/>
    </source>
</evidence>
<gene>
    <name evidence="2" type="ORF">L201_001600</name>
</gene>
<reference evidence="2 3" key="1">
    <citation type="submission" date="2024-01" db="EMBL/GenBank/DDBJ databases">
        <title>Comparative genomics of Cryptococcus and Kwoniella reveals pathogenesis evolution and contrasting modes of karyotype evolution via chromosome fusion or intercentromeric recombination.</title>
        <authorList>
            <person name="Coelho M.A."/>
            <person name="David-Palma M."/>
            <person name="Shea T."/>
            <person name="Bowers K."/>
            <person name="McGinley-Smith S."/>
            <person name="Mohammad A.W."/>
            <person name="Gnirke A."/>
            <person name="Yurkov A.M."/>
            <person name="Nowrousian M."/>
            <person name="Sun S."/>
            <person name="Cuomo C.A."/>
            <person name="Heitman J."/>
        </authorList>
    </citation>
    <scope>NUCLEOTIDE SEQUENCE [LARGE SCALE GENOMIC DNA]</scope>
    <source>
        <strain evidence="2 3">CBS 6074</strain>
    </source>
</reference>
<accession>A0AAX4JMR7</accession>
<keyword evidence="3" id="KW-1185">Reference proteome</keyword>
<feature type="compositionally biased region" description="Low complexity" evidence="1">
    <location>
        <begin position="189"/>
        <end position="215"/>
    </location>
</feature>
<dbReference type="RefSeq" id="XP_066073485.1">
    <property type="nucleotide sequence ID" value="XM_066217388.1"/>
</dbReference>
<dbReference type="GeneID" id="91092272"/>
<feature type="compositionally biased region" description="Low complexity" evidence="1">
    <location>
        <begin position="1"/>
        <end position="19"/>
    </location>
</feature>
<protein>
    <recommendedName>
        <fullName evidence="4">DUSP domain-containing protein</fullName>
    </recommendedName>
</protein>
<organism evidence="2 3">
    <name type="scientific">Kwoniella dendrophila CBS 6074</name>
    <dbReference type="NCBI Taxonomy" id="1295534"/>
    <lineage>
        <taxon>Eukaryota</taxon>
        <taxon>Fungi</taxon>
        <taxon>Dikarya</taxon>
        <taxon>Basidiomycota</taxon>
        <taxon>Agaricomycotina</taxon>
        <taxon>Tremellomycetes</taxon>
        <taxon>Tremellales</taxon>
        <taxon>Cryptococcaceae</taxon>
        <taxon>Kwoniella</taxon>
    </lineage>
</organism>
<evidence type="ECO:0000256" key="1">
    <source>
        <dbReference type="SAM" id="MobiDB-lite"/>
    </source>
</evidence>
<dbReference type="Proteomes" id="UP001355207">
    <property type="component" value="Chromosome 2"/>
</dbReference>
<dbReference type="EMBL" id="CP144099">
    <property type="protein sequence ID" value="WWC86722.1"/>
    <property type="molecule type" value="Genomic_DNA"/>
</dbReference>
<dbReference type="AlphaFoldDB" id="A0AAX4JMR7"/>
<sequence>MGSSHSHPTNPPQQNQSQPRLQSTSSNRSRPLAPVPPLTPSRQTILNYFFAPNTKTGVIHEHSLPTYDDCKLVESYLRFRGLPNELIPRILDYAEYWSSCKRKNSKRILVRSNDNTAYLPDSLPPPRSEDGLEALFCSGQSNEIPLSSRMNPNEGKRGGGGLYCENGKIWYLLSSPIGCTSNPQTDLYSSMRPSQSRSNSNMSTRTRSNSRLTTESDLNENYDQVWVRKCIIETLSKDQGWSSGNPAHYGTYEQSYSWFEISLLRGDKEVENSRHSIQNNVHAGQYYKSHTVTLHSDHPTLKLVEPGDRIVLWVRAQYQGWMNWVKEASISVYTSPYPP</sequence>
<evidence type="ECO:0000313" key="2">
    <source>
        <dbReference type="EMBL" id="WWC86722.1"/>
    </source>
</evidence>
<feature type="region of interest" description="Disordered" evidence="1">
    <location>
        <begin position="184"/>
        <end position="215"/>
    </location>
</feature>
<feature type="region of interest" description="Disordered" evidence="1">
    <location>
        <begin position="1"/>
        <end position="39"/>
    </location>
</feature>
<feature type="compositionally biased region" description="Polar residues" evidence="1">
    <location>
        <begin position="20"/>
        <end position="29"/>
    </location>
</feature>
<proteinExistence type="predicted"/>